<dbReference type="EMBL" id="LR796264">
    <property type="protein sequence ID" value="CAB4132707.1"/>
    <property type="molecule type" value="Genomic_DNA"/>
</dbReference>
<organism evidence="2">
    <name type="scientific">uncultured Caudovirales phage</name>
    <dbReference type="NCBI Taxonomy" id="2100421"/>
    <lineage>
        <taxon>Viruses</taxon>
        <taxon>Duplodnaviria</taxon>
        <taxon>Heunggongvirae</taxon>
        <taxon>Uroviricota</taxon>
        <taxon>Caudoviricetes</taxon>
        <taxon>Peduoviridae</taxon>
        <taxon>Maltschvirus</taxon>
        <taxon>Maltschvirus maltsch</taxon>
    </lineage>
</organism>
<evidence type="ECO:0000313" key="2">
    <source>
        <dbReference type="EMBL" id="CAB4126597.1"/>
    </source>
</evidence>
<reference evidence="2" key="1">
    <citation type="submission" date="2020-04" db="EMBL/GenBank/DDBJ databases">
        <authorList>
            <person name="Chiriac C."/>
            <person name="Salcher M."/>
            <person name="Ghai R."/>
            <person name="Kavagutti S V."/>
        </authorList>
    </citation>
    <scope>NUCLEOTIDE SEQUENCE</scope>
</reference>
<evidence type="ECO:0000313" key="3">
    <source>
        <dbReference type="EMBL" id="CAB4132707.1"/>
    </source>
</evidence>
<dbReference type="EMBL" id="LR796149">
    <property type="protein sequence ID" value="CAB4121525.1"/>
    <property type="molecule type" value="Genomic_DNA"/>
</dbReference>
<evidence type="ECO:0000313" key="4">
    <source>
        <dbReference type="EMBL" id="CAB4146611.1"/>
    </source>
</evidence>
<gene>
    <name evidence="5" type="ORF">UFOVP1357_10</name>
    <name evidence="1" type="ORF">UFOVP18_4</name>
    <name evidence="3" type="ORF">UFOVP258_55</name>
    <name evidence="4" type="ORF">UFOVP502_47</name>
    <name evidence="2" type="ORF">UFOVP82_6</name>
</gene>
<dbReference type="EMBL" id="LR797304">
    <property type="protein sequence ID" value="CAB4199717.1"/>
    <property type="molecule type" value="Genomic_DNA"/>
</dbReference>
<evidence type="ECO:0000313" key="5">
    <source>
        <dbReference type="EMBL" id="CAB4199717.1"/>
    </source>
</evidence>
<accession>A0A6J5KZV3</accession>
<evidence type="ECO:0000313" key="1">
    <source>
        <dbReference type="EMBL" id="CAB4121525.1"/>
    </source>
</evidence>
<sequence>MKVNILDAHDRLKEFVDRSQMDINECCQDLINQRPFGSHAFYIFAHKRTLGLDEKFKLFSSGKYYQLSDVPEATIIWQPRLTKPKAQTNSMLFKAYPGTDKIKVIWMIPDRDMWPQYQKDNLTESHIVSDSIWAFENDRGRLEVSEDDDLSDEAIDQIYRSIGKGSKPKSLIVP</sequence>
<proteinExistence type="predicted"/>
<protein>
    <submittedName>
        <fullName evidence="2">Uncharacterized protein</fullName>
    </submittedName>
</protein>
<name>A0A6J5KZV3_9CAUD</name>
<dbReference type="EMBL" id="LR796201">
    <property type="protein sequence ID" value="CAB4126597.1"/>
    <property type="molecule type" value="Genomic_DNA"/>
</dbReference>
<dbReference type="EMBL" id="LR796468">
    <property type="protein sequence ID" value="CAB4146611.1"/>
    <property type="molecule type" value="Genomic_DNA"/>
</dbReference>